<evidence type="ECO:0000256" key="3">
    <source>
        <dbReference type="PROSITE-ProRule" id="PRU00339"/>
    </source>
</evidence>
<keyword evidence="5" id="KW-1185">Reference proteome</keyword>
<evidence type="ECO:0000313" key="5">
    <source>
        <dbReference type="Proteomes" id="UP000778951"/>
    </source>
</evidence>
<dbReference type="SMART" id="SM00028">
    <property type="entry name" value="TPR"/>
    <property type="match status" value="4"/>
</dbReference>
<dbReference type="PANTHER" id="PTHR44858">
    <property type="entry name" value="TETRATRICOPEPTIDE REPEAT PROTEIN 6"/>
    <property type="match status" value="1"/>
</dbReference>
<dbReference type="InterPro" id="IPR011990">
    <property type="entry name" value="TPR-like_helical_dom_sf"/>
</dbReference>
<dbReference type="Proteomes" id="UP000778951">
    <property type="component" value="Unassembled WGS sequence"/>
</dbReference>
<dbReference type="PROSITE" id="PS50005">
    <property type="entry name" value="TPR"/>
    <property type="match status" value="1"/>
</dbReference>
<name>A0A968KUW9_9SPIO</name>
<evidence type="ECO:0000313" key="4">
    <source>
        <dbReference type="EMBL" id="NIZ69994.1"/>
    </source>
</evidence>
<dbReference type="SUPFAM" id="SSF81901">
    <property type="entry name" value="HCP-like"/>
    <property type="match status" value="1"/>
</dbReference>
<gene>
    <name evidence="4" type="ORF">HCT48_07215</name>
</gene>
<accession>A0A968KUW9</accession>
<dbReference type="AlphaFoldDB" id="A0A968KUW9"/>
<dbReference type="PANTHER" id="PTHR44858:SF1">
    <property type="entry name" value="UDP-N-ACETYLGLUCOSAMINE--PEPTIDE N-ACETYLGLUCOSAMINYLTRANSFERASE SPINDLY-RELATED"/>
    <property type="match status" value="1"/>
</dbReference>
<dbReference type="Gene3D" id="1.25.40.10">
    <property type="entry name" value="Tetratricopeptide repeat domain"/>
    <property type="match status" value="3"/>
</dbReference>
<reference evidence="4" key="1">
    <citation type="submission" date="2020-03" db="EMBL/GenBank/DDBJ databases">
        <title>Spirochaetal bacteria isolated from arthropods constitute a novel genus Entomospira genus novum within the order Spirochaetales.</title>
        <authorList>
            <person name="Grana-Miraglia L."/>
            <person name="Sikutova S."/>
            <person name="Fingerle V."/>
            <person name="Sing A."/>
            <person name="Castillo-Ramirez S."/>
            <person name="Margos G."/>
            <person name="Rudolf I."/>
        </authorList>
    </citation>
    <scope>NUCLEOTIDE SEQUENCE</scope>
    <source>
        <strain evidence="4">BR149</strain>
    </source>
</reference>
<sequence length="350" mass="40392">MKQWINHFNVSRWVGVTLLCLGTLPLSLWAQSADELLEMHFHRGRQLLFSGESMEHAIEDFSYVLSEDFLHFEARLFRAIAYFELGEIELAKADALYARHLHEADARLNGVLGIIAMREGRYPQASDFFTRQMQLDPNNPQAYINRAWALLMLPHYEELALADYQQALERDPDNVTALFSQLEPLLRLGRTDEAHTEITRIIHLYPELTELYAKRAQIRLLLGEEERALADYQQVLRLITESEFDLMLHAMRGIASIYLSQENWQATLVYSQAVLTLTNEEDAEALVLQGRALLGIYQTTGEADIFSEAQRLFLLAIERGFLNIVYLERLLHEANADYTVEFSLIEEVLE</sequence>
<dbReference type="SUPFAM" id="SSF48452">
    <property type="entry name" value="TPR-like"/>
    <property type="match status" value="1"/>
</dbReference>
<protein>
    <submittedName>
        <fullName evidence="4">Tetratricopeptide repeat protein</fullName>
    </submittedName>
</protein>
<dbReference type="RefSeq" id="WP_167696061.1">
    <property type="nucleotide sequence ID" value="NZ_CP118181.1"/>
</dbReference>
<organism evidence="4 5">
    <name type="scientific">Entomospira culicis</name>
    <dbReference type="NCBI Taxonomy" id="2719989"/>
    <lineage>
        <taxon>Bacteria</taxon>
        <taxon>Pseudomonadati</taxon>
        <taxon>Spirochaetota</taxon>
        <taxon>Spirochaetia</taxon>
        <taxon>Spirochaetales</taxon>
        <taxon>Spirochaetaceae</taxon>
        <taxon>Entomospira</taxon>
    </lineage>
</organism>
<dbReference type="Pfam" id="PF13432">
    <property type="entry name" value="TPR_16"/>
    <property type="match status" value="2"/>
</dbReference>
<dbReference type="InterPro" id="IPR050498">
    <property type="entry name" value="Ycf3"/>
</dbReference>
<proteinExistence type="predicted"/>
<evidence type="ECO:0000256" key="1">
    <source>
        <dbReference type="ARBA" id="ARBA00022737"/>
    </source>
</evidence>
<comment type="caution">
    <text evidence="4">The sequence shown here is derived from an EMBL/GenBank/DDBJ whole genome shotgun (WGS) entry which is preliminary data.</text>
</comment>
<keyword evidence="2 3" id="KW-0802">TPR repeat</keyword>
<evidence type="ECO:0000256" key="2">
    <source>
        <dbReference type="ARBA" id="ARBA00022803"/>
    </source>
</evidence>
<dbReference type="EMBL" id="JAATLM010000001">
    <property type="protein sequence ID" value="NIZ69994.1"/>
    <property type="molecule type" value="Genomic_DNA"/>
</dbReference>
<keyword evidence="1" id="KW-0677">Repeat</keyword>
<feature type="repeat" description="TPR" evidence="3">
    <location>
        <begin position="106"/>
        <end position="139"/>
    </location>
</feature>
<dbReference type="InterPro" id="IPR019734">
    <property type="entry name" value="TPR_rpt"/>
</dbReference>